<evidence type="ECO:0000313" key="3">
    <source>
        <dbReference type="Proteomes" id="UP001501920"/>
    </source>
</evidence>
<dbReference type="Proteomes" id="UP001501920">
    <property type="component" value="Chromosome 30"/>
</dbReference>
<proteinExistence type="predicted"/>
<evidence type="ECO:0000256" key="1">
    <source>
        <dbReference type="SAM" id="Phobius"/>
    </source>
</evidence>
<keyword evidence="1" id="KW-0812">Transmembrane</keyword>
<name>A0AAR2JPQ6_PYGNA</name>
<dbReference type="Ensembl" id="ENSPNAT00000065957.1">
    <property type="protein sequence ID" value="ENSPNAP00000053998.1"/>
    <property type="gene ID" value="ENSPNAG00000037822.1"/>
</dbReference>
<keyword evidence="3" id="KW-1185">Reference proteome</keyword>
<reference evidence="2" key="3">
    <citation type="submission" date="2025-09" db="UniProtKB">
        <authorList>
            <consortium name="Ensembl"/>
        </authorList>
    </citation>
    <scope>IDENTIFICATION</scope>
</reference>
<protein>
    <submittedName>
        <fullName evidence="2">Uncharacterized protein</fullName>
    </submittedName>
</protein>
<keyword evidence="1" id="KW-0472">Membrane</keyword>
<evidence type="ECO:0000313" key="2">
    <source>
        <dbReference type="Ensembl" id="ENSPNAP00000053998.1"/>
    </source>
</evidence>
<organism evidence="2 3">
    <name type="scientific">Pygocentrus nattereri</name>
    <name type="common">Red-bellied piranha</name>
    <dbReference type="NCBI Taxonomy" id="42514"/>
    <lineage>
        <taxon>Eukaryota</taxon>
        <taxon>Metazoa</taxon>
        <taxon>Chordata</taxon>
        <taxon>Craniata</taxon>
        <taxon>Vertebrata</taxon>
        <taxon>Euteleostomi</taxon>
        <taxon>Actinopterygii</taxon>
        <taxon>Neopterygii</taxon>
        <taxon>Teleostei</taxon>
        <taxon>Ostariophysi</taxon>
        <taxon>Characiformes</taxon>
        <taxon>Characoidei</taxon>
        <taxon>Pygocentrus</taxon>
    </lineage>
</organism>
<reference evidence="2" key="2">
    <citation type="submission" date="2025-08" db="UniProtKB">
        <authorList>
            <consortium name="Ensembl"/>
        </authorList>
    </citation>
    <scope>IDENTIFICATION</scope>
</reference>
<keyword evidence="1" id="KW-1133">Transmembrane helix</keyword>
<accession>A0AAR2JPQ6</accession>
<sequence length="87" mass="10082">MKGDYLKECVRKRFTYWGRAPDRSGFSSLRSCFIALVTTPFTVLWLYECRMRTPLWSSPAFTLRSEGEPIHLSCKPFLSPILLSESD</sequence>
<feature type="transmembrane region" description="Helical" evidence="1">
    <location>
        <begin position="28"/>
        <end position="47"/>
    </location>
</feature>
<dbReference type="AlphaFoldDB" id="A0AAR2JPQ6"/>
<reference evidence="2 3" key="1">
    <citation type="submission" date="2020-10" db="EMBL/GenBank/DDBJ databases">
        <title>Pygocentrus nattereri (red-bellied piranha) genome, fPygNat1, primary haplotype.</title>
        <authorList>
            <person name="Myers G."/>
            <person name="Meyer A."/>
            <person name="Karagic N."/>
            <person name="Pippel M."/>
            <person name="Winkler S."/>
            <person name="Tracey A."/>
            <person name="Wood J."/>
            <person name="Formenti G."/>
            <person name="Howe K."/>
            <person name="Fedrigo O."/>
            <person name="Jarvis E.D."/>
        </authorList>
    </citation>
    <scope>NUCLEOTIDE SEQUENCE [LARGE SCALE GENOMIC DNA]</scope>
</reference>